<gene>
    <name evidence="1" type="ORF">IAD22_03950</name>
</gene>
<evidence type="ECO:0008006" key="3">
    <source>
        <dbReference type="Google" id="ProtNLM"/>
    </source>
</evidence>
<reference evidence="1" key="2">
    <citation type="journal article" date="2021" name="PeerJ">
        <title>Extensive microbial diversity within the chicken gut microbiome revealed by metagenomics and culture.</title>
        <authorList>
            <person name="Gilroy R."/>
            <person name="Ravi A."/>
            <person name="Getino M."/>
            <person name="Pursley I."/>
            <person name="Horton D.L."/>
            <person name="Alikhan N.F."/>
            <person name="Baker D."/>
            <person name="Gharbi K."/>
            <person name="Hall N."/>
            <person name="Watson M."/>
            <person name="Adriaenssens E.M."/>
            <person name="Foster-Nyarko E."/>
            <person name="Jarju S."/>
            <person name="Secka A."/>
            <person name="Antonio M."/>
            <person name="Oren A."/>
            <person name="Chaudhuri R.R."/>
            <person name="La Ragione R."/>
            <person name="Hildebrand F."/>
            <person name="Pallen M.J."/>
        </authorList>
    </citation>
    <scope>NUCLEOTIDE SEQUENCE</scope>
    <source>
        <strain evidence="1">ChiGjej1B1-1684</strain>
    </source>
</reference>
<sequence length="115" mass="12772">MDIKILDGDNVLRGDRFESVCGFDETAQQALIAITGKKGCFIYDRELGSILQEYIKSGEKVTLKQADSIVRSAVSRLENVSAKVKSLEEKDGKYEITVIITENDSGTQEERVIVI</sequence>
<dbReference type="AlphaFoldDB" id="A0A9D1LY67"/>
<dbReference type="EMBL" id="DVNG01000058">
    <property type="protein sequence ID" value="HIU50147.1"/>
    <property type="molecule type" value="Genomic_DNA"/>
</dbReference>
<name>A0A9D1LY67_9FIRM</name>
<comment type="caution">
    <text evidence="1">The sequence shown here is derived from an EMBL/GenBank/DDBJ whole genome shotgun (WGS) entry which is preliminary data.</text>
</comment>
<organism evidence="1 2">
    <name type="scientific">Candidatus Limousia pullorum</name>
    <dbReference type="NCBI Taxonomy" id="2840860"/>
    <lineage>
        <taxon>Bacteria</taxon>
        <taxon>Bacillati</taxon>
        <taxon>Bacillota</taxon>
        <taxon>Clostridia</taxon>
        <taxon>Eubacteriales</taxon>
        <taxon>Oscillospiraceae</taxon>
        <taxon>Oscillospiraceae incertae sedis</taxon>
        <taxon>Candidatus Limousia</taxon>
    </lineage>
</organism>
<evidence type="ECO:0000313" key="1">
    <source>
        <dbReference type="EMBL" id="HIU50147.1"/>
    </source>
</evidence>
<proteinExistence type="predicted"/>
<reference evidence="1" key="1">
    <citation type="submission" date="2020-10" db="EMBL/GenBank/DDBJ databases">
        <authorList>
            <person name="Gilroy R."/>
        </authorList>
    </citation>
    <scope>NUCLEOTIDE SEQUENCE</scope>
    <source>
        <strain evidence="1">ChiGjej1B1-1684</strain>
    </source>
</reference>
<evidence type="ECO:0000313" key="2">
    <source>
        <dbReference type="Proteomes" id="UP000824118"/>
    </source>
</evidence>
<protein>
    <recommendedName>
        <fullName evidence="3">DUF2634 domain-containing protein</fullName>
    </recommendedName>
</protein>
<accession>A0A9D1LY67</accession>
<dbReference type="Proteomes" id="UP000824118">
    <property type="component" value="Unassembled WGS sequence"/>
</dbReference>